<protein>
    <submittedName>
        <fullName evidence="2">Uncharacterized protein</fullName>
    </submittedName>
</protein>
<comment type="caution">
    <text evidence="2">The sequence shown here is derived from an EMBL/GenBank/DDBJ whole genome shotgun (WGS) entry which is preliminary data.</text>
</comment>
<dbReference type="Proteomes" id="UP000756921">
    <property type="component" value="Unassembled WGS sequence"/>
</dbReference>
<proteinExistence type="predicted"/>
<dbReference type="AlphaFoldDB" id="A0A9P6GFB1"/>
<gene>
    <name evidence="2" type="ORF">PMIN01_07156</name>
</gene>
<sequence length="123" mass="13398">MAHSIAGPKVVIEDPTDYALARCDKVGKVGAEGVKSRQRKICAHWVRAIGGSARPSIFCSAEVSEDVELCALYTNHHIHSLVFGTGLMAYLSKDGQIKDVSRLTMSRVPPPSPVRHKDPFAEE</sequence>
<evidence type="ECO:0000313" key="2">
    <source>
        <dbReference type="EMBL" id="KAF9734253.1"/>
    </source>
</evidence>
<feature type="region of interest" description="Disordered" evidence="1">
    <location>
        <begin position="101"/>
        <end position="123"/>
    </location>
</feature>
<keyword evidence="3" id="KW-1185">Reference proteome</keyword>
<evidence type="ECO:0000256" key="1">
    <source>
        <dbReference type="SAM" id="MobiDB-lite"/>
    </source>
</evidence>
<evidence type="ECO:0000313" key="3">
    <source>
        <dbReference type="Proteomes" id="UP000756921"/>
    </source>
</evidence>
<reference evidence="2" key="1">
    <citation type="journal article" date="2020" name="Mol. Plant Microbe Interact.">
        <title>Genome Sequence of the Biocontrol Agent Coniothyrium minitans strain Conio (IMI 134523).</title>
        <authorList>
            <person name="Patel D."/>
            <person name="Shittu T.A."/>
            <person name="Baroncelli R."/>
            <person name="Muthumeenakshi S."/>
            <person name="Osborne T.H."/>
            <person name="Janganan T.K."/>
            <person name="Sreenivasaprasad S."/>
        </authorList>
    </citation>
    <scope>NUCLEOTIDE SEQUENCE</scope>
    <source>
        <strain evidence="2">Conio</strain>
    </source>
</reference>
<organism evidence="2 3">
    <name type="scientific">Paraphaeosphaeria minitans</name>
    <dbReference type="NCBI Taxonomy" id="565426"/>
    <lineage>
        <taxon>Eukaryota</taxon>
        <taxon>Fungi</taxon>
        <taxon>Dikarya</taxon>
        <taxon>Ascomycota</taxon>
        <taxon>Pezizomycotina</taxon>
        <taxon>Dothideomycetes</taxon>
        <taxon>Pleosporomycetidae</taxon>
        <taxon>Pleosporales</taxon>
        <taxon>Massarineae</taxon>
        <taxon>Didymosphaeriaceae</taxon>
        <taxon>Paraphaeosphaeria</taxon>
    </lineage>
</organism>
<name>A0A9P6GFB1_9PLEO</name>
<accession>A0A9P6GFB1</accession>
<dbReference type="EMBL" id="WJXW01000007">
    <property type="protein sequence ID" value="KAF9734253.1"/>
    <property type="molecule type" value="Genomic_DNA"/>
</dbReference>